<dbReference type="Gene3D" id="3.40.50.300">
    <property type="entry name" value="P-loop containing nucleotide triphosphate hydrolases"/>
    <property type="match status" value="2"/>
</dbReference>
<dbReference type="PROSITE" id="PS51193">
    <property type="entry name" value="HELICASE_ATP_BIND_2"/>
    <property type="match status" value="1"/>
</dbReference>
<dbReference type="Pfam" id="PF13307">
    <property type="entry name" value="Helicase_C_2"/>
    <property type="match status" value="1"/>
</dbReference>
<dbReference type="InterPro" id="IPR014001">
    <property type="entry name" value="Helicase_ATP-bd"/>
</dbReference>
<comment type="similarity">
    <text evidence="5">Belongs to the helicase family. DinG subfamily.</text>
</comment>
<keyword evidence="3" id="KW-0378">Hydrolase</keyword>
<keyword evidence="2" id="KW-0547">Nucleotide-binding</keyword>
<dbReference type="SUPFAM" id="SSF52540">
    <property type="entry name" value="P-loop containing nucleoside triphosphate hydrolases"/>
    <property type="match status" value="2"/>
</dbReference>
<keyword evidence="11" id="KW-1185">Reference proteome</keyword>
<sequence>MSTPQPTATTILAAAVDRIGGTPRDGQVRMAQAVEQAMEREEHLLVQAGTGTGKSLGYLAPALARLHSHPRERIVIATATLALQAQLAHTDIPAAVAAAATVTGRSVSHAILKGRTNYACLHRVIDGAGADQGSLLAGADVAESLRSGARADAATVVGAEVVALREWAKEQLDTEASGDRDDAPTHTAAAWAQVSVPVRECLGATACPFGDVCFVEKSRETARASQLVVTNHALLAIDAMHGHTALPDHDRLIIDEAHELVSRVTGAASAELGPAQVERVARRCLGAVDDDLGVQFLELADELTGVLTTIEPDRITDPEAPVFGVLARLREVTREVAGVLAKSDDATDKQAGAAAKEILDVAERMAVLGDGDVLWLSDRERGGRWLVIAPLDVALLMRDKVFAQTPTVLTSATLKLGGEFEGVARTVGLWRSERLADGATAVGAPRKRHDEVGQESGAADAGGAGSGAPASAQAWRGLDVGSPFDYTRQGIVYVAAHLPAPSRDGIGPEALAEISELVWAAGGRTLGLFASQRNAEAAARHCRAELPSFTTLCQGDAQLPELVRRFVAEPTTSLFGTLSLWQGVDVPGDTCQLVIIDKIPFPRPDEPLMRARQQAAQQAGGKGFMTVAAHHAALLLAQGSGRLIRRVSDRGVVAVLDPRLRTARYGSFLRASMPDFWQTTDRETAIAGLRRLASEAAG</sequence>
<dbReference type="EC" id="5.6.2.3" evidence="6"/>
<dbReference type="InterPro" id="IPR045028">
    <property type="entry name" value="DinG/Rad3-like"/>
</dbReference>
<feature type="domain" description="Helicase ATP-binding" evidence="9">
    <location>
        <begin position="13"/>
        <end position="317"/>
    </location>
</feature>
<proteinExistence type="inferred from homology"/>
<evidence type="ECO:0000313" key="11">
    <source>
        <dbReference type="Proteomes" id="UP001434337"/>
    </source>
</evidence>
<dbReference type="InterPro" id="IPR006555">
    <property type="entry name" value="ATP-dep_Helicase_C"/>
</dbReference>
<feature type="region of interest" description="Disordered" evidence="8">
    <location>
        <begin position="440"/>
        <end position="470"/>
    </location>
</feature>
<reference evidence="10 11" key="1">
    <citation type="journal article" date="2023" name="Environ Microbiome">
        <title>A coral-associated actinobacterium mitigates coral bleaching under heat stress.</title>
        <authorList>
            <person name="Li J."/>
            <person name="Zou Y."/>
            <person name="Li Q."/>
            <person name="Zhang J."/>
            <person name="Bourne D.G."/>
            <person name="Lyu Y."/>
            <person name="Liu C."/>
            <person name="Zhang S."/>
        </authorList>
    </citation>
    <scope>NUCLEOTIDE SEQUENCE [LARGE SCALE GENOMIC DNA]</scope>
    <source>
        <strain evidence="10 11">SCSIO 13291</strain>
    </source>
</reference>
<dbReference type="InterPro" id="IPR011545">
    <property type="entry name" value="DEAD/DEAH_box_helicase_dom"/>
</dbReference>
<evidence type="ECO:0000259" key="9">
    <source>
        <dbReference type="PROSITE" id="PS51193"/>
    </source>
</evidence>
<evidence type="ECO:0000256" key="2">
    <source>
        <dbReference type="ARBA" id="ARBA00022741"/>
    </source>
</evidence>
<evidence type="ECO:0000256" key="3">
    <source>
        <dbReference type="ARBA" id="ARBA00022801"/>
    </source>
</evidence>
<dbReference type="Pfam" id="PF00270">
    <property type="entry name" value="DEAD"/>
    <property type="match status" value="1"/>
</dbReference>
<dbReference type="EMBL" id="CP115965">
    <property type="protein sequence ID" value="WZW99999.1"/>
    <property type="molecule type" value="Genomic_DNA"/>
</dbReference>
<dbReference type="SMART" id="SM00487">
    <property type="entry name" value="DEXDc"/>
    <property type="match status" value="1"/>
</dbReference>
<dbReference type="SMART" id="SM00491">
    <property type="entry name" value="HELICc2"/>
    <property type="match status" value="1"/>
</dbReference>
<organism evidence="10 11">
    <name type="scientific">Propioniciclava soli</name>
    <dbReference type="NCBI Taxonomy" id="2775081"/>
    <lineage>
        <taxon>Bacteria</taxon>
        <taxon>Bacillati</taxon>
        <taxon>Actinomycetota</taxon>
        <taxon>Actinomycetes</taxon>
        <taxon>Propionibacteriales</taxon>
        <taxon>Propionibacteriaceae</taxon>
        <taxon>Propioniciclava</taxon>
    </lineage>
</organism>
<evidence type="ECO:0000256" key="5">
    <source>
        <dbReference type="ARBA" id="ARBA00038058"/>
    </source>
</evidence>
<gene>
    <name evidence="10" type="ORF">PCC79_07395</name>
</gene>
<dbReference type="InterPro" id="IPR014013">
    <property type="entry name" value="Helic_SF1/SF2_ATP-bd_DinG/Rad3"/>
</dbReference>
<accession>A0ABZ3CB33</accession>
<dbReference type="Proteomes" id="UP001434337">
    <property type="component" value="Chromosome"/>
</dbReference>
<keyword evidence="4" id="KW-0067">ATP-binding</keyword>
<evidence type="ECO:0000256" key="4">
    <source>
        <dbReference type="ARBA" id="ARBA00022840"/>
    </source>
</evidence>
<dbReference type="PANTHER" id="PTHR11472">
    <property type="entry name" value="DNA REPAIR DEAD HELICASE RAD3/XP-D SUBFAMILY MEMBER"/>
    <property type="match status" value="1"/>
</dbReference>
<dbReference type="PANTHER" id="PTHR11472:SF34">
    <property type="entry name" value="REGULATOR OF TELOMERE ELONGATION HELICASE 1"/>
    <property type="match status" value="1"/>
</dbReference>
<evidence type="ECO:0000256" key="7">
    <source>
        <dbReference type="ARBA" id="ARBA00048954"/>
    </source>
</evidence>
<protein>
    <recommendedName>
        <fullName evidence="6">DNA 5'-3' helicase</fullName>
        <ecNumber evidence="6">5.6.2.3</ecNumber>
    </recommendedName>
</protein>
<comment type="cofactor">
    <cofactor evidence="1">
        <name>[4Fe-4S] cluster</name>
        <dbReference type="ChEBI" id="CHEBI:49883"/>
    </cofactor>
</comment>
<comment type="catalytic activity">
    <reaction evidence="7">
        <text>ATP + H2O = ADP + phosphate + H(+)</text>
        <dbReference type="Rhea" id="RHEA:13065"/>
        <dbReference type="ChEBI" id="CHEBI:15377"/>
        <dbReference type="ChEBI" id="CHEBI:15378"/>
        <dbReference type="ChEBI" id="CHEBI:30616"/>
        <dbReference type="ChEBI" id="CHEBI:43474"/>
        <dbReference type="ChEBI" id="CHEBI:456216"/>
        <dbReference type="EC" id="5.6.2.3"/>
    </reaction>
</comment>
<dbReference type="InterPro" id="IPR027417">
    <property type="entry name" value="P-loop_NTPase"/>
</dbReference>
<evidence type="ECO:0000256" key="1">
    <source>
        <dbReference type="ARBA" id="ARBA00001966"/>
    </source>
</evidence>
<name>A0ABZ3CB33_9ACTN</name>
<evidence type="ECO:0000313" key="10">
    <source>
        <dbReference type="EMBL" id="WZW99999.1"/>
    </source>
</evidence>
<dbReference type="RefSeq" id="WP_232548079.1">
    <property type="nucleotide sequence ID" value="NZ_CP115965.1"/>
</dbReference>
<dbReference type="GO" id="GO:0004386">
    <property type="term" value="F:helicase activity"/>
    <property type="evidence" value="ECO:0007669"/>
    <property type="project" value="UniProtKB-KW"/>
</dbReference>
<evidence type="ECO:0000256" key="8">
    <source>
        <dbReference type="SAM" id="MobiDB-lite"/>
    </source>
</evidence>
<evidence type="ECO:0000256" key="6">
    <source>
        <dbReference type="ARBA" id="ARBA00044969"/>
    </source>
</evidence>
<keyword evidence="10" id="KW-0347">Helicase</keyword>